<feature type="compositionally biased region" description="Acidic residues" evidence="2">
    <location>
        <begin position="344"/>
        <end position="354"/>
    </location>
</feature>
<feature type="region of interest" description="Disordered" evidence="2">
    <location>
        <begin position="54"/>
        <end position="89"/>
    </location>
</feature>
<dbReference type="Pfam" id="PF00691">
    <property type="entry name" value="OmpA"/>
    <property type="match status" value="1"/>
</dbReference>
<comment type="caution">
    <text evidence="5">The sequence shown here is derived from an EMBL/GenBank/DDBJ whole genome shotgun (WGS) entry which is preliminary data.</text>
</comment>
<name>A0A2T7UR77_9RHOB</name>
<reference evidence="5 6" key="1">
    <citation type="journal article" date="2011" name="Syst. Appl. Microbiol.">
        <title>Defluviimonas denitrificans gen. nov., sp. nov., and Pararhodobacter aggregans gen. nov., sp. nov., non-phototrophic Rhodobacteraceae from the biofilter of a marine aquaculture.</title>
        <authorList>
            <person name="Foesel B.U."/>
            <person name="Drake H.L."/>
            <person name="Schramm A."/>
        </authorList>
    </citation>
    <scope>NUCLEOTIDE SEQUENCE [LARGE SCALE GENOMIC DNA]</scope>
    <source>
        <strain evidence="5 6">D1-19</strain>
    </source>
</reference>
<dbReference type="SUPFAM" id="SSF103088">
    <property type="entry name" value="OmpA-like"/>
    <property type="match status" value="1"/>
</dbReference>
<feature type="compositionally biased region" description="Low complexity" evidence="2">
    <location>
        <begin position="372"/>
        <end position="386"/>
    </location>
</feature>
<feature type="compositionally biased region" description="Low complexity" evidence="2">
    <location>
        <begin position="318"/>
        <end position="342"/>
    </location>
</feature>
<evidence type="ECO:0000259" key="4">
    <source>
        <dbReference type="PROSITE" id="PS51123"/>
    </source>
</evidence>
<feature type="compositionally biased region" description="Low complexity" evidence="2">
    <location>
        <begin position="253"/>
        <end position="264"/>
    </location>
</feature>
<evidence type="ECO:0000256" key="2">
    <source>
        <dbReference type="SAM" id="MobiDB-lite"/>
    </source>
</evidence>
<proteinExistence type="predicted"/>
<feature type="compositionally biased region" description="Low complexity" evidence="2">
    <location>
        <begin position="212"/>
        <end position="226"/>
    </location>
</feature>
<dbReference type="Gene3D" id="3.30.1330.60">
    <property type="entry name" value="OmpA-like domain"/>
    <property type="match status" value="1"/>
</dbReference>
<gene>
    <name evidence="5" type="ORF">DDE23_12625</name>
</gene>
<keyword evidence="3" id="KW-0732">Signal</keyword>
<evidence type="ECO:0000256" key="1">
    <source>
        <dbReference type="PROSITE-ProRule" id="PRU00473"/>
    </source>
</evidence>
<feature type="compositionally biased region" description="Acidic residues" evidence="2">
    <location>
        <begin position="304"/>
        <end position="314"/>
    </location>
</feature>
<feature type="signal peptide" evidence="3">
    <location>
        <begin position="1"/>
        <end position="27"/>
    </location>
</feature>
<dbReference type="InterPro" id="IPR050330">
    <property type="entry name" value="Bact_OuterMem_StrucFunc"/>
</dbReference>
<accession>A0A2T7UR77</accession>
<keyword evidence="6" id="KW-1185">Reference proteome</keyword>
<feature type="compositionally biased region" description="Low complexity" evidence="2">
    <location>
        <begin position="272"/>
        <end position="283"/>
    </location>
</feature>
<evidence type="ECO:0000313" key="6">
    <source>
        <dbReference type="Proteomes" id="UP000244810"/>
    </source>
</evidence>
<dbReference type="AlphaFoldDB" id="A0A2T7UR77"/>
<keyword evidence="1" id="KW-0472">Membrane</keyword>
<evidence type="ECO:0000313" key="5">
    <source>
        <dbReference type="EMBL" id="PVE47091.1"/>
    </source>
</evidence>
<feature type="region of interest" description="Disordered" evidence="2">
    <location>
        <begin position="114"/>
        <end position="387"/>
    </location>
</feature>
<dbReference type="PANTHER" id="PTHR30329:SF21">
    <property type="entry name" value="LIPOPROTEIN YIAD-RELATED"/>
    <property type="match status" value="1"/>
</dbReference>
<sequence length="686" mass="72085">MRRPLKTTTALVTSFALAVPVTFPAMAQEGRSRADIQAEVCTDAMTQDECNVAVSEASQAQGGNAEAEEDAQPQAEAEAAPEADVGATVEGSAPSLETLTEQLGGAVQGEAPADALQPEAQAEAPVEAQPEAQPEVQAEAPAETPVEAQPEAQAEAPAEVQPEIPAEAQAEAPVEAVPETAPQAEAQAPAETPVAPQAEVQAETPVDPRPQAEATTEATTEAAPDATAEEEPSTLDRIVNALGGGSDEEATAEGEAQTEATTEATTEDATTEGETAPDATAETATEEEPSTLDRIVNALGGGSDEAEATAETEQDVIPTEPSDAAAEAATGEAEAPLAATEAGDVVEESTETVTEDNARLSSEDYARTDTTAAPEGEAAAQQAQGQQEDDNFNRFLQGALVGAAGALVVGALLNDNREVVGTSPDRVVVRDRNGHLQVLRDDDAILRQPGSEVTTRRYSDGSSETVVLQRDGSQVVTVRNAEARVVKRVVIHPDGSRTILFDDTQTYEPVVIADLPEPNRQAPRQVDPQDERALRVALESQAPVGRAFSLNQIRQIDRVRYLAPAAQVQNITFDTGSAAISPDEARNLLALGELMTSMIAENPNEVFLIEGHTDAVGSDVMNLTLSDRRAESVARALTEYFGVSPANMVLQGYGESDLRIRTEAAERENRRVVVRRITPLLQVASN</sequence>
<dbReference type="CDD" id="cd07185">
    <property type="entry name" value="OmpA_C-like"/>
    <property type="match status" value="1"/>
</dbReference>
<dbReference type="PROSITE" id="PS51123">
    <property type="entry name" value="OMPA_2"/>
    <property type="match status" value="1"/>
</dbReference>
<dbReference type="PANTHER" id="PTHR30329">
    <property type="entry name" value="STATOR ELEMENT OF FLAGELLAR MOTOR COMPLEX"/>
    <property type="match status" value="1"/>
</dbReference>
<feature type="domain" description="OmpA-like" evidence="4">
    <location>
        <begin position="560"/>
        <end position="680"/>
    </location>
</feature>
<feature type="chain" id="PRO_5015508489" description="OmpA-like domain-containing protein" evidence="3">
    <location>
        <begin position="28"/>
        <end position="686"/>
    </location>
</feature>
<protein>
    <recommendedName>
        <fullName evidence="4">OmpA-like domain-containing protein</fullName>
    </recommendedName>
</protein>
<feature type="compositionally biased region" description="Basic and acidic residues" evidence="2">
    <location>
        <begin position="356"/>
        <end position="367"/>
    </location>
</feature>
<dbReference type="Proteomes" id="UP000244810">
    <property type="component" value="Unassembled WGS sequence"/>
</dbReference>
<dbReference type="InterPro" id="IPR036737">
    <property type="entry name" value="OmpA-like_sf"/>
</dbReference>
<feature type="compositionally biased region" description="Low complexity" evidence="2">
    <location>
        <begin position="114"/>
        <end position="200"/>
    </location>
</feature>
<dbReference type="RefSeq" id="WP_107752103.1">
    <property type="nucleotide sequence ID" value="NZ_QBKF01000006.1"/>
</dbReference>
<organism evidence="5 6">
    <name type="scientific">Pararhodobacter aggregans</name>
    <dbReference type="NCBI Taxonomy" id="404875"/>
    <lineage>
        <taxon>Bacteria</taxon>
        <taxon>Pseudomonadati</taxon>
        <taxon>Pseudomonadota</taxon>
        <taxon>Alphaproteobacteria</taxon>
        <taxon>Rhodobacterales</taxon>
        <taxon>Paracoccaceae</taxon>
        <taxon>Pararhodobacter</taxon>
    </lineage>
</organism>
<dbReference type="GO" id="GO:0016020">
    <property type="term" value="C:membrane"/>
    <property type="evidence" value="ECO:0007669"/>
    <property type="project" value="UniProtKB-UniRule"/>
</dbReference>
<evidence type="ECO:0000256" key="3">
    <source>
        <dbReference type="SAM" id="SignalP"/>
    </source>
</evidence>
<feature type="compositionally biased region" description="Low complexity" evidence="2">
    <location>
        <begin position="72"/>
        <end position="84"/>
    </location>
</feature>
<dbReference type="EMBL" id="QDDR01000006">
    <property type="protein sequence ID" value="PVE47091.1"/>
    <property type="molecule type" value="Genomic_DNA"/>
</dbReference>
<dbReference type="InterPro" id="IPR006665">
    <property type="entry name" value="OmpA-like"/>
</dbReference>